<evidence type="ECO:0000313" key="3">
    <source>
        <dbReference type="Proteomes" id="UP001597045"/>
    </source>
</evidence>
<feature type="region of interest" description="Disordered" evidence="1">
    <location>
        <begin position="20"/>
        <end position="46"/>
    </location>
</feature>
<comment type="caution">
    <text evidence="2">The sequence shown here is derived from an EMBL/GenBank/DDBJ whole genome shotgun (WGS) entry which is preliminary data.</text>
</comment>
<sequence>MVDAQRPELVVVGQPVLVHDRAYDGEHEGQQDGSPPGQPTASADDGVFVPFDLGRGGVKIAVAIARGGHGSTR</sequence>
<dbReference type="EMBL" id="JBHTIS010000215">
    <property type="protein sequence ID" value="MFD1045136.1"/>
    <property type="molecule type" value="Genomic_DNA"/>
</dbReference>
<organism evidence="2 3">
    <name type="scientific">Kibdelosporangium lantanae</name>
    <dbReference type="NCBI Taxonomy" id="1497396"/>
    <lineage>
        <taxon>Bacteria</taxon>
        <taxon>Bacillati</taxon>
        <taxon>Actinomycetota</taxon>
        <taxon>Actinomycetes</taxon>
        <taxon>Pseudonocardiales</taxon>
        <taxon>Pseudonocardiaceae</taxon>
        <taxon>Kibdelosporangium</taxon>
    </lineage>
</organism>
<dbReference type="Proteomes" id="UP001597045">
    <property type="component" value="Unassembled WGS sequence"/>
</dbReference>
<keyword evidence="3" id="KW-1185">Reference proteome</keyword>
<gene>
    <name evidence="2" type="ORF">ACFQ1S_05790</name>
</gene>
<protein>
    <submittedName>
        <fullName evidence="2">Uncharacterized protein</fullName>
    </submittedName>
</protein>
<accession>A0ABW3M378</accession>
<reference evidence="3" key="1">
    <citation type="journal article" date="2019" name="Int. J. Syst. Evol. Microbiol.">
        <title>The Global Catalogue of Microorganisms (GCM) 10K type strain sequencing project: providing services to taxonomists for standard genome sequencing and annotation.</title>
        <authorList>
            <consortium name="The Broad Institute Genomics Platform"/>
            <consortium name="The Broad Institute Genome Sequencing Center for Infectious Disease"/>
            <person name="Wu L."/>
            <person name="Ma J."/>
        </authorList>
    </citation>
    <scope>NUCLEOTIDE SEQUENCE [LARGE SCALE GENOMIC DNA]</scope>
    <source>
        <strain evidence="3">JCM 31486</strain>
    </source>
</reference>
<feature type="compositionally biased region" description="Basic and acidic residues" evidence="1">
    <location>
        <begin position="20"/>
        <end position="30"/>
    </location>
</feature>
<evidence type="ECO:0000313" key="2">
    <source>
        <dbReference type="EMBL" id="MFD1045136.1"/>
    </source>
</evidence>
<proteinExistence type="predicted"/>
<name>A0ABW3M378_9PSEU</name>
<evidence type="ECO:0000256" key="1">
    <source>
        <dbReference type="SAM" id="MobiDB-lite"/>
    </source>
</evidence>